<dbReference type="InterPro" id="IPR001590">
    <property type="entry name" value="Peptidase_M12B"/>
</dbReference>
<name>A0A0K2T7F7_LEPSM</name>
<dbReference type="Pfam" id="PF00200">
    <property type="entry name" value="Disintegrin"/>
    <property type="match status" value="1"/>
</dbReference>
<keyword evidence="6" id="KW-0472">Membrane</keyword>
<evidence type="ECO:0000259" key="7">
    <source>
        <dbReference type="PROSITE" id="PS50214"/>
    </source>
</evidence>
<keyword evidence="1" id="KW-0482">Metalloprotease</keyword>
<dbReference type="InterPro" id="IPR036436">
    <property type="entry name" value="Disintegrin_dom_sf"/>
</dbReference>
<feature type="disulfide bond" evidence="4">
    <location>
        <begin position="261"/>
        <end position="266"/>
    </location>
</feature>
<evidence type="ECO:0000256" key="1">
    <source>
        <dbReference type="ARBA" id="ARBA00023049"/>
    </source>
</evidence>
<dbReference type="InterPro" id="IPR006586">
    <property type="entry name" value="ADAM_Cys-rich"/>
</dbReference>
<evidence type="ECO:0000256" key="6">
    <source>
        <dbReference type="SAM" id="Phobius"/>
    </source>
</evidence>
<feature type="disulfide bond" evidence="4">
    <location>
        <begin position="259"/>
        <end position="283"/>
    </location>
</feature>
<dbReference type="GO" id="GO:0046872">
    <property type="term" value="F:metal ion binding"/>
    <property type="evidence" value="ECO:0007669"/>
    <property type="project" value="UniProtKB-KW"/>
</dbReference>
<dbReference type="EMBL" id="HACA01004384">
    <property type="protein sequence ID" value="CDW21745.1"/>
    <property type="molecule type" value="Transcribed_RNA"/>
</dbReference>
<evidence type="ECO:0000256" key="3">
    <source>
        <dbReference type="PROSITE-ProRule" id="PRU00068"/>
    </source>
</evidence>
<dbReference type="Pfam" id="PF01421">
    <property type="entry name" value="Reprolysin"/>
    <property type="match status" value="1"/>
</dbReference>
<feature type="region of interest" description="Disordered" evidence="5">
    <location>
        <begin position="901"/>
        <end position="954"/>
    </location>
</feature>
<feature type="binding site" evidence="4">
    <location>
        <position position="254"/>
    </location>
    <ligand>
        <name>Zn(2+)</name>
        <dbReference type="ChEBI" id="CHEBI:29105"/>
        <note>catalytic</note>
    </ligand>
</feature>
<feature type="compositionally biased region" description="Polar residues" evidence="5">
    <location>
        <begin position="1249"/>
        <end position="1258"/>
    </location>
</feature>
<keyword evidence="6" id="KW-0812">Transmembrane</keyword>
<organism evidence="9">
    <name type="scientific">Lepeophtheirus salmonis</name>
    <name type="common">Salmon louse</name>
    <name type="synonym">Caligus salmonis</name>
    <dbReference type="NCBI Taxonomy" id="72036"/>
    <lineage>
        <taxon>Eukaryota</taxon>
        <taxon>Metazoa</taxon>
        <taxon>Ecdysozoa</taxon>
        <taxon>Arthropoda</taxon>
        <taxon>Crustacea</taxon>
        <taxon>Multicrustacea</taxon>
        <taxon>Hexanauplia</taxon>
        <taxon>Copepoda</taxon>
        <taxon>Siphonostomatoida</taxon>
        <taxon>Caligidae</taxon>
        <taxon>Lepeophtheirus</taxon>
    </lineage>
</organism>
<dbReference type="PROSITE" id="PS50215">
    <property type="entry name" value="ADAM_MEPRO"/>
    <property type="match status" value="1"/>
</dbReference>
<feature type="compositionally biased region" description="Polar residues" evidence="5">
    <location>
        <begin position="733"/>
        <end position="755"/>
    </location>
</feature>
<feature type="transmembrane region" description="Helical" evidence="6">
    <location>
        <begin position="603"/>
        <end position="626"/>
    </location>
</feature>
<keyword evidence="1" id="KW-0645">Protease</keyword>
<dbReference type="SUPFAM" id="SSF55486">
    <property type="entry name" value="Metalloproteases ('zincins'), catalytic domain"/>
    <property type="match status" value="1"/>
</dbReference>
<feature type="compositionally biased region" description="Polar residues" evidence="5">
    <location>
        <begin position="1213"/>
        <end position="1222"/>
    </location>
</feature>
<feature type="region of interest" description="Disordered" evidence="5">
    <location>
        <begin position="1094"/>
        <end position="1259"/>
    </location>
</feature>
<dbReference type="FunFam" id="3.40.390.10:FF:000002">
    <property type="entry name" value="Disintegrin and metalloproteinase domain-containing protein 22"/>
    <property type="match status" value="1"/>
</dbReference>
<dbReference type="FunFam" id="4.10.70.10:FF:000003">
    <property type="entry name" value="Disintegrin and metalloproteinase domain-containing protein 17"/>
    <property type="match status" value="1"/>
</dbReference>
<feature type="binding site" evidence="4">
    <location>
        <position position="248"/>
    </location>
    <ligand>
        <name>Zn(2+)</name>
        <dbReference type="ChEBI" id="CHEBI:29105"/>
        <note>catalytic</note>
    </ligand>
</feature>
<feature type="active site" evidence="4">
    <location>
        <position position="245"/>
    </location>
</feature>
<evidence type="ECO:0000313" key="9">
    <source>
        <dbReference type="EMBL" id="CDW21745.1"/>
    </source>
</evidence>
<keyword evidence="4" id="KW-0479">Metal-binding</keyword>
<feature type="compositionally biased region" description="Low complexity" evidence="5">
    <location>
        <begin position="1033"/>
        <end position="1044"/>
    </location>
</feature>
<feature type="compositionally biased region" description="Polar residues" evidence="5">
    <location>
        <begin position="933"/>
        <end position="946"/>
    </location>
</feature>
<dbReference type="InterPro" id="IPR034027">
    <property type="entry name" value="Reprolysin_adamalysin"/>
</dbReference>
<dbReference type="Pfam" id="PF08516">
    <property type="entry name" value="ADAM_CR"/>
    <property type="match status" value="1"/>
</dbReference>
<feature type="compositionally biased region" description="Polar residues" evidence="5">
    <location>
        <begin position="693"/>
        <end position="713"/>
    </location>
</feature>
<dbReference type="SMART" id="SM00050">
    <property type="entry name" value="DISIN"/>
    <property type="match status" value="1"/>
</dbReference>
<keyword evidence="1" id="KW-0378">Hydrolase</keyword>
<evidence type="ECO:0000256" key="2">
    <source>
        <dbReference type="ARBA" id="ARBA00023157"/>
    </source>
</evidence>
<dbReference type="InterPro" id="IPR024079">
    <property type="entry name" value="MetalloPept_cat_dom_sf"/>
</dbReference>
<proteinExistence type="predicted"/>
<evidence type="ECO:0000256" key="5">
    <source>
        <dbReference type="SAM" id="MobiDB-lite"/>
    </source>
</evidence>
<feature type="domain" description="Disintegrin" evidence="7">
    <location>
        <begin position="310"/>
        <end position="398"/>
    </location>
</feature>
<feature type="binding site" evidence="4">
    <location>
        <position position="244"/>
    </location>
    <ligand>
        <name>Zn(2+)</name>
        <dbReference type="ChEBI" id="CHEBI:29105"/>
        <note>catalytic</note>
    </ligand>
</feature>
<sequence length="1305" mass="141947">MNVPESENCHYTGKVRGQKESRVALSNCDGSLNGIIFDGSNIYHVQDDSIYDDRHRLEKDHRCGFPESDIPNRFKRHINTKKHGYNSSTIHKKGDMVRKPWKANKNSRYVELILVVDNKEYNDHGRNLMKVHRLCKDIANVMNALYSPLNIYIALVGVIVWTEYDEITLDRKGDQTLTHFLHYRRERLVKEHPNDNAQLLTGIEFEGGVVGKALKGPICTYEFSGGVNMWHSNIISLVATTVAHELGHNFGMEHDDEDCSCPDERCIMAPASSTMKPSFWSSCSLNHLALAFEQGMDYCLRNKPVKLFGAPVCGNGFVEEGEDCDCGLKHHCDTTCCDPDSCTLTPGSLCATGECCDFDTCKPKAGGVKCRDQDQECDLSEYCTGDSEFCPTDVNKADGTSCKGGSAFCYSGSCRTHTDQCKLLWGPSGRKSDNQCYELNAEGSRKGNCGYHRVNDSYAQCKKNDVRCGMLHCSHYNEKLEFGMEKVSILSHSFINTGGEIIPCRTAIVDLGINDVDPGLAPEGSRCDDGSLCVNRKCMPVASLRIGPDSCYCNGRGVCNSMGHCHCVDGFAPPDCFNPGLGGSIDSGPAGLIKIEDSISTPILAVFIVLGLIPLLCICIFGAVVATKWRKKRHTSDTVESDLPVAPRKGLSHFKIQALKLFKRNGNESDSTDSGRYDKIAISGPTLVSATSDSVSTECSSPTHALLPNSNGVKTKKSPKSKNSNENVADENPTASVSPPLTDNEEVSFSGSNSNKRGFLSNINKSIKSLSNDNRLKKYFSRSNFMPAGDAPKYQIKVEKRVDDATQQDDLVLSPASSSIEVNDSNNVQLESSLNKNDDDIETPPPSYNESVSVDIGLNNNKFRKSKTLPPIHVNYANNPKLAFPYSSSYEAAFANVKCPPPPLNGPKQEKVTSPTKPDKRSSNIIIKKLNPVLSQQGPDPTSPTSHSKKLKISKPVLKTATPCAESLISKAPSTGISQSSILAIKKELSNKSNARDREKRSSRGVVFCDPLTLPSPTNPNSPAIIHQPSIQSNSPTSPTEPSNIAAPPATTVTPFWSKTESPKRISDNDFLHIDVAPIASPESDRIVSGNKVKISKSSVAPPPPPPRANEQGGSRRNIPISSPILKSQIELKTNLVPVKGKKESKSKPSDPPSIPPLSTKPKIHSSSDFSPKSPLKSLVMGKDRPSSIGPVGRPSSTGFRPSDPPPPRPASERNTSSTSKFSRPRGNVDDDLSTPELSPIFKMHASPDTLSTSSSNEGGDLLKEILMDADKKAEAETGEFELYSTLMRKKKGKKGGKSGEEEAS</sequence>
<keyword evidence="4" id="KW-0862">Zinc</keyword>
<feature type="compositionally biased region" description="Polar residues" evidence="5">
    <location>
        <begin position="1051"/>
        <end position="1060"/>
    </location>
</feature>
<feature type="disulfide bond" evidence="4">
    <location>
        <begin position="219"/>
        <end position="299"/>
    </location>
</feature>
<feature type="compositionally biased region" description="Polar residues" evidence="5">
    <location>
        <begin position="815"/>
        <end position="835"/>
    </location>
</feature>
<feature type="domain" description="Peptidase M12B" evidence="8">
    <location>
        <begin position="108"/>
        <end position="304"/>
    </location>
</feature>
<dbReference type="PANTHER" id="PTHR11905:SF159">
    <property type="entry name" value="ADAM METALLOPROTEASE"/>
    <property type="match status" value="1"/>
</dbReference>
<feature type="disulfide bond" evidence="3">
    <location>
        <begin position="370"/>
        <end position="390"/>
    </location>
</feature>
<dbReference type="GO" id="GO:0004222">
    <property type="term" value="F:metalloendopeptidase activity"/>
    <property type="evidence" value="ECO:0007669"/>
    <property type="project" value="InterPro"/>
</dbReference>
<protein>
    <submittedName>
        <fullName evidence="9">Putative LOC100883390 [Megachile rotundata]</fullName>
    </submittedName>
</protein>
<dbReference type="PROSITE" id="PS50214">
    <property type="entry name" value="DISINTEGRIN_2"/>
    <property type="match status" value="1"/>
</dbReference>
<dbReference type="GO" id="GO:0006509">
    <property type="term" value="P:membrane protein ectodomain proteolysis"/>
    <property type="evidence" value="ECO:0007669"/>
    <property type="project" value="TreeGrafter"/>
</dbReference>
<dbReference type="Gene3D" id="3.40.390.10">
    <property type="entry name" value="Collagenase (Catalytic Domain)"/>
    <property type="match status" value="1"/>
</dbReference>
<dbReference type="SMART" id="SM00608">
    <property type="entry name" value="ACR"/>
    <property type="match status" value="1"/>
</dbReference>
<dbReference type="CDD" id="cd04269">
    <property type="entry name" value="ZnMc_adamalysin_II_like"/>
    <property type="match status" value="1"/>
</dbReference>
<keyword evidence="6" id="KW-1133">Transmembrane helix</keyword>
<evidence type="ECO:0000259" key="8">
    <source>
        <dbReference type="PROSITE" id="PS50215"/>
    </source>
</evidence>
<dbReference type="OrthoDB" id="5951731at2759"/>
<feature type="region of interest" description="Disordered" evidence="5">
    <location>
        <begin position="693"/>
        <end position="755"/>
    </location>
</feature>
<reference evidence="9" key="1">
    <citation type="submission" date="2014-05" db="EMBL/GenBank/DDBJ databases">
        <authorList>
            <person name="Chronopoulou M."/>
        </authorList>
    </citation>
    <scope>NUCLEOTIDE SEQUENCE</scope>
    <source>
        <tissue evidence="9">Whole organism</tissue>
    </source>
</reference>
<accession>A0A0K2T7F7</accession>
<dbReference type="SUPFAM" id="SSF57552">
    <property type="entry name" value="Blood coagulation inhibitor (disintegrin)"/>
    <property type="match status" value="1"/>
</dbReference>
<feature type="compositionally biased region" description="Basic and acidic residues" evidence="5">
    <location>
        <begin position="992"/>
        <end position="1002"/>
    </location>
</feature>
<evidence type="ECO:0000256" key="4">
    <source>
        <dbReference type="PROSITE-ProRule" id="PRU00276"/>
    </source>
</evidence>
<keyword evidence="2 4" id="KW-1015">Disulfide bond</keyword>
<dbReference type="PANTHER" id="PTHR11905">
    <property type="entry name" value="ADAM A DISINTEGRIN AND METALLOPROTEASE DOMAIN"/>
    <property type="match status" value="1"/>
</dbReference>
<feature type="region of interest" description="Disordered" evidence="5">
    <location>
        <begin position="992"/>
        <end position="1064"/>
    </location>
</feature>
<dbReference type="InterPro" id="IPR001762">
    <property type="entry name" value="Disintegrin_dom"/>
</dbReference>
<dbReference type="Gene3D" id="4.10.70.10">
    <property type="entry name" value="Disintegrin domain"/>
    <property type="match status" value="1"/>
</dbReference>
<feature type="region of interest" description="Disordered" evidence="5">
    <location>
        <begin position="814"/>
        <end position="854"/>
    </location>
</feature>